<comment type="caution">
    <text evidence="1">The sequence shown here is derived from an EMBL/GenBank/DDBJ whole genome shotgun (WGS) entry which is preliminary data.</text>
</comment>
<proteinExistence type="predicted"/>
<feature type="non-terminal residue" evidence="1">
    <location>
        <position position="1"/>
    </location>
</feature>
<protein>
    <submittedName>
        <fullName evidence="1">Uncharacterized protein</fullName>
    </submittedName>
</protein>
<dbReference type="PANTHER" id="PTHR33627">
    <property type="entry name" value="TRANSPOSASE"/>
    <property type="match status" value="1"/>
</dbReference>
<sequence length="187" mass="21089">VDIWRGLLGDDAWRRINVRDGEKGPLVIEIVKRRVVARTERSWHDFTEELLIVTHTPDGNGKVKYDYYLSNAPADTLLEELARVIKAEHRIEDSLKRAKSETGLSDYEVRTWAGWYHHQTLSLIATWFLICETRRGKKIYAGTDGSAGSFAVVLAVASSLRPQISRLGNAFCKAQKQAERAGSFSSL</sequence>
<name>X1T542_9ZZZZ</name>
<reference evidence="1" key="1">
    <citation type="journal article" date="2014" name="Front. Microbiol.">
        <title>High frequency of phylogenetically diverse reductive dehalogenase-homologous genes in deep subseafloor sedimentary metagenomes.</title>
        <authorList>
            <person name="Kawai M."/>
            <person name="Futagami T."/>
            <person name="Toyoda A."/>
            <person name="Takaki Y."/>
            <person name="Nishi S."/>
            <person name="Hori S."/>
            <person name="Arai W."/>
            <person name="Tsubouchi T."/>
            <person name="Morono Y."/>
            <person name="Uchiyama I."/>
            <person name="Ito T."/>
            <person name="Fujiyama A."/>
            <person name="Inagaki F."/>
            <person name="Takami H."/>
        </authorList>
    </citation>
    <scope>NUCLEOTIDE SEQUENCE</scope>
    <source>
        <strain evidence="1">Expedition CK06-06</strain>
    </source>
</reference>
<gene>
    <name evidence="1" type="ORF">S12H4_20406</name>
</gene>
<dbReference type="PANTHER" id="PTHR33627:SF1">
    <property type="entry name" value="TRANSPOSASE"/>
    <property type="match status" value="1"/>
</dbReference>
<dbReference type="InterPro" id="IPR039365">
    <property type="entry name" value="IS701-like"/>
</dbReference>
<dbReference type="AlphaFoldDB" id="X1T542"/>
<dbReference type="EMBL" id="BARW01010346">
    <property type="protein sequence ID" value="GAI75144.1"/>
    <property type="molecule type" value="Genomic_DNA"/>
</dbReference>
<organism evidence="1">
    <name type="scientific">marine sediment metagenome</name>
    <dbReference type="NCBI Taxonomy" id="412755"/>
    <lineage>
        <taxon>unclassified sequences</taxon>
        <taxon>metagenomes</taxon>
        <taxon>ecological metagenomes</taxon>
    </lineage>
</organism>
<evidence type="ECO:0000313" key="1">
    <source>
        <dbReference type="EMBL" id="GAI75144.1"/>
    </source>
</evidence>
<accession>X1T542</accession>